<dbReference type="OrthoDB" id="9996420at2"/>
<name>A0A2S8GSG3_9BACT</name>
<dbReference type="RefSeq" id="WP_105334259.1">
    <property type="nucleotide sequence ID" value="NZ_PUHZ01000005.1"/>
</dbReference>
<dbReference type="Pfam" id="PF22768">
    <property type="entry name" value="SPP1_Dit"/>
    <property type="match status" value="1"/>
</dbReference>
<accession>A0A2S8GSG3</accession>
<protein>
    <recommendedName>
        <fullName evidence="2">Siphovirus-type tail component C-terminal domain-containing protein</fullName>
    </recommendedName>
</protein>
<proteinExistence type="predicted"/>
<comment type="caution">
    <text evidence="3">The sequence shown here is derived from an EMBL/GenBank/DDBJ whole genome shotgun (WGS) entry which is preliminary data.</text>
</comment>
<feature type="domain" description="Siphovirus-type tail component C-terminal" evidence="2">
    <location>
        <begin position="205"/>
        <end position="310"/>
    </location>
</feature>
<dbReference type="AlphaFoldDB" id="A0A2S8GSG3"/>
<dbReference type="Proteomes" id="UP000237819">
    <property type="component" value="Unassembled WGS sequence"/>
</dbReference>
<gene>
    <name evidence="3" type="ORF">C5Y93_04820</name>
</gene>
<dbReference type="EMBL" id="PUHZ01000005">
    <property type="protein sequence ID" value="PQO47368.1"/>
    <property type="molecule type" value="Genomic_DNA"/>
</dbReference>
<evidence type="ECO:0000259" key="2">
    <source>
        <dbReference type="Pfam" id="PF22768"/>
    </source>
</evidence>
<organism evidence="3 4">
    <name type="scientific">Blastopirellula marina</name>
    <dbReference type="NCBI Taxonomy" id="124"/>
    <lineage>
        <taxon>Bacteria</taxon>
        <taxon>Pseudomonadati</taxon>
        <taxon>Planctomycetota</taxon>
        <taxon>Planctomycetia</taxon>
        <taxon>Pirellulales</taxon>
        <taxon>Pirellulaceae</taxon>
        <taxon>Blastopirellula</taxon>
    </lineage>
</organism>
<dbReference type="InterPro" id="IPR054738">
    <property type="entry name" value="Siphovirus-type_tail_C"/>
</dbReference>
<evidence type="ECO:0000313" key="4">
    <source>
        <dbReference type="Proteomes" id="UP000237819"/>
    </source>
</evidence>
<evidence type="ECO:0000256" key="1">
    <source>
        <dbReference type="SAM" id="MobiDB-lite"/>
    </source>
</evidence>
<sequence length="311" mass="34079">MTRCIDVRVTLPGGITIYSNPFVRQDFYLLTNPDELLSQLRIDQSTQKKQAAHGVESSLPSYGPRTMPFSVEIHASSYDNLLTMEEALVTSMTLPANPSHTGDDGSKLVQIRTEHGNEVQIYAIPLEKVTPTLAQDSQKRRLYTWSMFAEDPTLYAQSLSAESAMESFSGTTFKFHDASPLKFQDGSLPTFQDEVTGDFTISNLGNIGSPPTIIIYGPTTDPVITNTTTGKKIELSKSGGVTLEDGEYITINVATQDVVEDDDTDHSGKVSDDSDLEGFTIDPGENVMRLTDATPDETEASVDISFRSAWE</sequence>
<evidence type="ECO:0000313" key="3">
    <source>
        <dbReference type="EMBL" id="PQO47368.1"/>
    </source>
</evidence>
<feature type="region of interest" description="Disordered" evidence="1">
    <location>
        <begin position="260"/>
        <end position="311"/>
    </location>
</feature>
<reference evidence="3 4" key="1">
    <citation type="submission" date="2018-02" db="EMBL/GenBank/DDBJ databases">
        <title>Comparative genomes isolates from brazilian mangrove.</title>
        <authorList>
            <person name="Araujo J.E."/>
            <person name="Taketani R.G."/>
            <person name="Silva M.C.P."/>
            <person name="Loureco M.V."/>
            <person name="Andreote F.D."/>
        </authorList>
    </citation>
    <scope>NUCLEOTIDE SEQUENCE [LARGE SCALE GENOMIC DNA]</scope>
    <source>
        <strain evidence="3 4">Nap-Phe MGV</strain>
    </source>
</reference>